<keyword evidence="9" id="KW-1185">Reference proteome</keyword>
<dbReference type="Pfam" id="PF00324">
    <property type="entry name" value="AA_permease"/>
    <property type="match status" value="1"/>
</dbReference>
<dbReference type="InterPro" id="IPR004841">
    <property type="entry name" value="AA-permease/SLC12A_dom"/>
</dbReference>
<evidence type="ECO:0000256" key="1">
    <source>
        <dbReference type="ARBA" id="ARBA00004141"/>
    </source>
</evidence>
<feature type="transmembrane region" description="Helical" evidence="6">
    <location>
        <begin position="113"/>
        <end position="137"/>
    </location>
</feature>
<dbReference type="InterPro" id="IPR050367">
    <property type="entry name" value="APC_superfamily"/>
</dbReference>
<sequence>MGTAVRTPAGPNENPAPRPSRLPSTNRDAAVTAPTTSGRTLLPAVGTDIAGALPLPKVEAPMTLNARAHEPPTHRLSGSLGPGAVVFMVVAAAAPLTVIAGTVPLGISAGNGAAYPASYIVCTVVLLFFAVGFTAMAKHVPGAGAFYTFVTHGLGRHVGLGSAFLALLSYTAVQGAVYGYLGAALGDFVTSHGGPELPWYLWALIVLAAVAILGYRHIDLSGKVLGVLLLCEVGIVLVIDAAVIARGGAEGLSTAALRPSEFFSGAPGIALIFAVAGYIGFEATAVFRDEVRDPARTIPRATYLALVVIGGFYALSSWALVSAWGDEGAVVLATENPEGMIIETATRYVGAAAGDVVQVLLVTSLFAALLSFHNVLARYIFSLGNSAALPARCGRSHVRHASPYVASVVQTVSALVLVVASAVGGLDPVTEVFAWFAGVASVGVLALMALTSIAVLVFFRRSRADTRPWPTLIAPVLGLAGLSALLAMTIANLPLLVGGSGTLAAVVGVLLAGAFAGGTAVAVLRPDAARHHHHSGGVAPAATTETEIDKEIAR</sequence>
<feature type="transmembrane region" description="Helical" evidence="6">
    <location>
        <begin position="84"/>
        <end position="107"/>
    </location>
</feature>
<dbReference type="PIRSF" id="PIRSF006060">
    <property type="entry name" value="AA_transporter"/>
    <property type="match status" value="1"/>
</dbReference>
<comment type="subcellular location">
    <subcellularLocation>
        <location evidence="1">Membrane</location>
        <topology evidence="1">Multi-pass membrane protein</topology>
    </subcellularLocation>
</comment>
<evidence type="ECO:0000256" key="6">
    <source>
        <dbReference type="SAM" id="Phobius"/>
    </source>
</evidence>
<organism evidence="8 9">
    <name type="scientific">Rhodococcus aetherivorans</name>
    <dbReference type="NCBI Taxonomy" id="191292"/>
    <lineage>
        <taxon>Bacteria</taxon>
        <taxon>Bacillati</taxon>
        <taxon>Actinomycetota</taxon>
        <taxon>Actinomycetes</taxon>
        <taxon>Mycobacteriales</taxon>
        <taxon>Nocardiaceae</taxon>
        <taxon>Rhodococcus</taxon>
    </lineage>
</organism>
<dbReference type="PANTHER" id="PTHR42770:SF16">
    <property type="entry name" value="AMINO ACID PERMEASE"/>
    <property type="match status" value="1"/>
</dbReference>
<feature type="transmembrane region" description="Helical" evidence="6">
    <location>
        <begin position="158"/>
        <end position="177"/>
    </location>
</feature>
<dbReference type="Gene3D" id="1.20.1740.10">
    <property type="entry name" value="Amino acid/polyamine transporter I"/>
    <property type="match status" value="1"/>
</dbReference>
<feature type="transmembrane region" description="Helical" evidence="6">
    <location>
        <begin position="402"/>
        <end position="426"/>
    </location>
</feature>
<name>A0ABQ0YFW8_9NOCA</name>
<feature type="region of interest" description="Disordered" evidence="5">
    <location>
        <begin position="532"/>
        <end position="554"/>
    </location>
</feature>
<evidence type="ECO:0000256" key="5">
    <source>
        <dbReference type="SAM" id="MobiDB-lite"/>
    </source>
</evidence>
<feature type="transmembrane region" description="Helical" evidence="6">
    <location>
        <begin position="197"/>
        <end position="215"/>
    </location>
</feature>
<proteinExistence type="predicted"/>
<dbReference type="Proteomes" id="UP000325466">
    <property type="component" value="Unassembled WGS sequence"/>
</dbReference>
<keyword evidence="2 6" id="KW-0812">Transmembrane</keyword>
<accession>A0ABQ0YFW8</accession>
<feature type="transmembrane region" description="Helical" evidence="6">
    <location>
        <begin position="262"/>
        <end position="281"/>
    </location>
</feature>
<dbReference type="EMBL" id="BLAH01000019">
    <property type="protein sequence ID" value="GES35433.1"/>
    <property type="molecule type" value="Genomic_DNA"/>
</dbReference>
<keyword evidence="4 6" id="KW-0472">Membrane</keyword>
<feature type="transmembrane region" description="Helical" evidence="6">
    <location>
        <begin position="432"/>
        <end position="459"/>
    </location>
</feature>
<feature type="region of interest" description="Disordered" evidence="5">
    <location>
        <begin position="1"/>
        <end position="39"/>
    </location>
</feature>
<comment type="caution">
    <text evidence="8">The sequence shown here is derived from an EMBL/GenBank/DDBJ whole genome shotgun (WGS) entry which is preliminary data.</text>
</comment>
<feature type="transmembrane region" description="Helical" evidence="6">
    <location>
        <begin position="227"/>
        <end position="247"/>
    </location>
</feature>
<evidence type="ECO:0000259" key="7">
    <source>
        <dbReference type="Pfam" id="PF00324"/>
    </source>
</evidence>
<feature type="transmembrane region" description="Helical" evidence="6">
    <location>
        <begin position="301"/>
        <end position="321"/>
    </location>
</feature>
<evidence type="ECO:0000313" key="9">
    <source>
        <dbReference type="Proteomes" id="UP000325466"/>
    </source>
</evidence>
<feature type="transmembrane region" description="Helical" evidence="6">
    <location>
        <begin position="356"/>
        <end position="381"/>
    </location>
</feature>
<keyword evidence="3 6" id="KW-1133">Transmembrane helix</keyword>
<feature type="transmembrane region" description="Helical" evidence="6">
    <location>
        <begin position="503"/>
        <end position="524"/>
    </location>
</feature>
<evidence type="ECO:0000256" key="3">
    <source>
        <dbReference type="ARBA" id="ARBA00022989"/>
    </source>
</evidence>
<feature type="transmembrane region" description="Helical" evidence="6">
    <location>
        <begin position="471"/>
        <end position="491"/>
    </location>
</feature>
<feature type="compositionally biased region" description="Polar residues" evidence="5">
    <location>
        <begin position="22"/>
        <end position="39"/>
    </location>
</feature>
<evidence type="ECO:0000256" key="4">
    <source>
        <dbReference type="ARBA" id="ARBA00023136"/>
    </source>
</evidence>
<feature type="domain" description="Amino acid permease/ SLC12A" evidence="7">
    <location>
        <begin position="85"/>
        <end position="491"/>
    </location>
</feature>
<dbReference type="PANTHER" id="PTHR42770">
    <property type="entry name" value="AMINO ACID TRANSPORTER-RELATED"/>
    <property type="match status" value="1"/>
</dbReference>
<gene>
    <name evidence="8" type="ORF">RAJCM14343_0681</name>
</gene>
<evidence type="ECO:0000256" key="2">
    <source>
        <dbReference type="ARBA" id="ARBA00022692"/>
    </source>
</evidence>
<reference evidence="8 9" key="1">
    <citation type="journal article" date="2018" name="Biodegradation">
        <title>1,4-Dioxane degradation characteristics of Rhodococcus aetherivorans JCM 14343.</title>
        <authorList>
            <person name="Inoue D."/>
            <person name="Tsunoda T."/>
            <person name="Yamamoto N."/>
            <person name="Ike M."/>
            <person name="Sei K."/>
        </authorList>
    </citation>
    <scope>NUCLEOTIDE SEQUENCE [LARGE SCALE GENOMIC DNA]</scope>
    <source>
        <strain evidence="8 9">JCM 14343</strain>
    </source>
</reference>
<protein>
    <submittedName>
        <fullName evidence="8">Amino acid permease-associated region</fullName>
    </submittedName>
</protein>
<evidence type="ECO:0000313" key="8">
    <source>
        <dbReference type="EMBL" id="GES35433.1"/>
    </source>
</evidence>